<proteinExistence type="predicted"/>
<sequence length="107" mass="11767">MASVSKHTPLKGPLITTQQKPLMRQVHQNGVEMLPEMRCLLTQGLTRCLTTSRWLWIVSLLYGLLLETCGYSVGVRLLLMLQTCTGYVLCSSLLVALGMPCPSSSAQ</sequence>
<evidence type="ECO:0000256" key="1">
    <source>
        <dbReference type="SAM" id="Phobius"/>
    </source>
</evidence>
<dbReference type="AlphaFoldDB" id="A0A0A8YFE1"/>
<dbReference type="EMBL" id="GBRH01273492">
    <property type="protein sequence ID" value="JAD24403.1"/>
    <property type="molecule type" value="Transcribed_RNA"/>
</dbReference>
<evidence type="ECO:0000313" key="2">
    <source>
        <dbReference type="EMBL" id="JAD24403.1"/>
    </source>
</evidence>
<feature type="transmembrane region" description="Helical" evidence="1">
    <location>
        <begin position="54"/>
        <end position="73"/>
    </location>
</feature>
<keyword evidence="1" id="KW-0472">Membrane</keyword>
<reference evidence="2" key="2">
    <citation type="journal article" date="2015" name="Data Brief">
        <title>Shoot transcriptome of the giant reed, Arundo donax.</title>
        <authorList>
            <person name="Barrero R.A."/>
            <person name="Guerrero F.D."/>
            <person name="Moolhuijzen P."/>
            <person name="Goolsby J.A."/>
            <person name="Tidwell J."/>
            <person name="Bellgard S.E."/>
            <person name="Bellgard M.I."/>
        </authorList>
    </citation>
    <scope>NUCLEOTIDE SEQUENCE</scope>
    <source>
        <tissue evidence="2">Shoot tissue taken approximately 20 cm above the soil surface</tissue>
    </source>
</reference>
<keyword evidence="1" id="KW-0812">Transmembrane</keyword>
<protein>
    <submittedName>
        <fullName evidence="2">Uncharacterized protein</fullName>
    </submittedName>
</protein>
<reference evidence="2" key="1">
    <citation type="submission" date="2014-09" db="EMBL/GenBank/DDBJ databases">
        <authorList>
            <person name="Magalhaes I.L.F."/>
            <person name="Oliveira U."/>
            <person name="Santos F.R."/>
            <person name="Vidigal T.H.D.A."/>
            <person name="Brescovit A.D."/>
            <person name="Santos A.J."/>
        </authorList>
    </citation>
    <scope>NUCLEOTIDE SEQUENCE</scope>
    <source>
        <tissue evidence="2">Shoot tissue taken approximately 20 cm above the soil surface</tissue>
    </source>
</reference>
<accession>A0A0A8YFE1</accession>
<organism evidence="2">
    <name type="scientific">Arundo donax</name>
    <name type="common">Giant reed</name>
    <name type="synonym">Donax arundinaceus</name>
    <dbReference type="NCBI Taxonomy" id="35708"/>
    <lineage>
        <taxon>Eukaryota</taxon>
        <taxon>Viridiplantae</taxon>
        <taxon>Streptophyta</taxon>
        <taxon>Embryophyta</taxon>
        <taxon>Tracheophyta</taxon>
        <taxon>Spermatophyta</taxon>
        <taxon>Magnoliopsida</taxon>
        <taxon>Liliopsida</taxon>
        <taxon>Poales</taxon>
        <taxon>Poaceae</taxon>
        <taxon>PACMAD clade</taxon>
        <taxon>Arundinoideae</taxon>
        <taxon>Arundineae</taxon>
        <taxon>Arundo</taxon>
    </lineage>
</organism>
<feature type="transmembrane region" description="Helical" evidence="1">
    <location>
        <begin position="79"/>
        <end position="99"/>
    </location>
</feature>
<name>A0A0A8YFE1_ARUDO</name>
<keyword evidence="1" id="KW-1133">Transmembrane helix</keyword>